<feature type="compositionally biased region" description="Basic and acidic residues" evidence="14">
    <location>
        <begin position="138"/>
        <end position="168"/>
    </location>
</feature>
<dbReference type="SMART" id="SM00249">
    <property type="entry name" value="PHD"/>
    <property type="match status" value="1"/>
</dbReference>
<dbReference type="InterPro" id="IPR001356">
    <property type="entry name" value="HD"/>
</dbReference>
<evidence type="ECO:0000256" key="7">
    <source>
        <dbReference type="ARBA" id="ARBA00023125"/>
    </source>
</evidence>
<dbReference type="SMART" id="SM00389">
    <property type="entry name" value="HOX"/>
    <property type="match status" value="1"/>
</dbReference>
<sequence length="849" mass="94934">MGLIEHHESNGVEKLESCENLVQNPNCERLTPVNCEMDSQKVVIEPVEQKDITGVQNIETILAPMEENLSKIKEMGPKPGDVSQDCVAEERGPLLENVKLSSVLEKSEVPLQDRPKNLEITVVPPDTASLDPVNGRIEPTERHRTNYPDHFHDEDEDAQARKRADKLKSPVTSSWALRSKSREKPKAPEPNDAIEEGNANREKKRRARKKKQIKKDNVNEFSRTRNNLRYLLHRITYEQSLIDAYSAEGWKGQSLEKLKPEKELQLARSHILRYKLKIRELFQRLDTSLAAGKLPESLFDSQGEIDSEDIFCAKCGSKDLPLDNDIILCDGACERGFHQFCVEPPLLKEDIPPGDESWLCPGCDCKADCINMLKDFQKSNISILDKWEKIFPEAASGKKLDDNSGSSSGDSEDDDFDPDKPNRVEGDQSSSNESNYLSASDGLVASPSNEKLTGFPSDDSEDDDFDPTAPDPDKVKQDSSTSDFTSDSEDLGALIDDATAPGEDSEENSIEGGMKRQLLNDEVSYLMETTDKPESGKRRVKRLDYKNLHDETYGNSTSDSSDEDYDDSTPKRRKINGDSSFGVDPTAPNPEETSDFTSDSEDAPLDDAAVPGEGSEENSKEGRMKSQVLKDEVSYLIKTTDEPESDKRRVKRLDYKKLHDHFLIEVEEKLRLGGVVMETYGNSSSDSSDKEFDDTAPKKRKINKTSIKKSKMDTKDENQEKSLNLPKKTPENDADGGANQSSATVGSDSKVTKRSANKGLGEAAKQRLYEYFNENQYPGRAAKEKLANEIGLTVLQVSRWFANTRFSFNHRPQSNSQKPPEPQPTIGTEIIDQTPDDTSVTQTTQEQNV</sequence>
<evidence type="ECO:0000256" key="14">
    <source>
        <dbReference type="SAM" id="MobiDB-lite"/>
    </source>
</evidence>
<keyword evidence="3" id="KW-0479">Metal-binding</keyword>
<dbReference type="InterPro" id="IPR019786">
    <property type="entry name" value="Zinc_finger_PHD-type_CS"/>
</dbReference>
<organism evidence="17 18">
    <name type="scientific">Penstemon davidsonii</name>
    <dbReference type="NCBI Taxonomy" id="160366"/>
    <lineage>
        <taxon>Eukaryota</taxon>
        <taxon>Viridiplantae</taxon>
        <taxon>Streptophyta</taxon>
        <taxon>Embryophyta</taxon>
        <taxon>Tracheophyta</taxon>
        <taxon>Spermatophyta</taxon>
        <taxon>Magnoliopsida</taxon>
        <taxon>eudicotyledons</taxon>
        <taxon>Gunneridae</taxon>
        <taxon>Pentapetalae</taxon>
        <taxon>asterids</taxon>
        <taxon>lamiids</taxon>
        <taxon>Lamiales</taxon>
        <taxon>Plantaginaceae</taxon>
        <taxon>Cheloneae</taxon>
        <taxon>Penstemon</taxon>
    </lineage>
</organism>
<comment type="subcellular location">
    <subcellularLocation>
        <location evidence="1 11 13">Nucleus</location>
    </subcellularLocation>
</comment>
<keyword evidence="7 11" id="KW-0238">DNA-binding</keyword>
<evidence type="ECO:0000256" key="12">
    <source>
        <dbReference type="PROSITE-ProRule" id="PRU00146"/>
    </source>
</evidence>
<dbReference type="CDD" id="cd15504">
    <property type="entry name" value="PHD_PRHA_like"/>
    <property type="match status" value="1"/>
</dbReference>
<dbReference type="PANTHER" id="PTHR12628:SF13">
    <property type="entry name" value="HOMEOBOX PROTEIN HAT3.1"/>
    <property type="match status" value="1"/>
</dbReference>
<evidence type="ECO:0000313" key="18">
    <source>
        <dbReference type="Proteomes" id="UP001291926"/>
    </source>
</evidence>
<feature type="compositionally biased region" description="Polar residues" evidence="14">
    <location>
        <begin position="836"/>
        <end position="849"/>
    </location>
</feature>
<comment type="caution">
    <text evidence="17">The sequence shown here is derived from an EMBL/GenBank/DDBJ whole genome shotgun (WGS) entry which is preliminary data.</text>
</comment>
<feature type="compositionally biased region" description="Low complexity" evidence="14">
    <location>
        <begin position="429"/>
        <end position="440"/>
    </location>
</feature>
<feature type="region of interest" description="Disordered" evidence="14">
    <location>
        <begin position="808"/>
        <end position="849"/>
    </location>
</feature>
<dbReference type="Gene3D" id="3.30.40.10">
    <property type="entry name" value="Zinc/RING finger domain, C3HC4 (zinc finger)"/>
    <property type="match status" value="1"/>
</dbReference>
<proteinExistence type="inferred from homology"/>
<dbReference type="Pfam" id="PF00046">
    <property type="entry name" value="Homeodomain"/>
    <property type="match status" value="1"/>
</dbReference>
<dbReference type="Pfam" id="PF00628">
    <property type="entry name" value="PHD"/>
    <property type="match status" value="1"/>
</dbReference>
<dbReference type="SUPFAM" id="SSF46689">
    <property type="entry name" value="Homeodomain-like"/>
    <property type="match status" value="1"/>
</dbReference>
<evidence type="ECO:0000259" key="16">
    <source>
        <dbReference type="PROSITE" id="PS50071"/>
    </source>
</evidence>
<evidence type="ECO:0000256" key="5">
    <source>
        <dbReference type="ARBA" id="ARBA00022833"/>
    </source>
</evidence>
<feature type="compositionally biased region" description="Basic residues" evidence="14">
    <location>
        <begin position="202"/>
        <end position="213"/>
    </location>
</feature>
<dbReference type="InterPro" id="IPR019787">
    <property type="entry name" value="Znf_PHD-finger"/>
</dbReference>
<evidence type="ECO:0008006" key="19">
    <source>
        <dbReference type="Google" id="ProtNLM"/>
    </source>
</evidence>
<dbReference type="Proteomes" id="UP001291926">
    <property type="component" value="Unassembled WGS sequence"/>
</dbReference>
<keyword evidence="4 12" id="KW-0863">Zinc-finger</keyword>
<evidence type="ECO:0000256" key="4">
    <source>
        <dbReference type="ARBA" id="ARBA00022771"/>
    </source>
</evidence>
<dbReference type="Gene3D" id="1.10.10.60">
    <property type="entry name" value="Homeodomain-like"/>
    <property type="match status" value="1"/>
</dbReference>
<keyword evidence="6" id="KW-0805">Transcription regulation</keyword>
<evidence type="ECO:0000256" key="10">
    <source>
        <dbReference type="ARBA" id="ARBA00023242"/>
    </source>
</evidence>
<feature type="region of interest" description="Disordered" evidence="14">
    <location>
        <begin position="678"/>
        <end position="763"/>
    </location>
</feature>
<feature type="compositionally biased region" description="Basic and acidic residues" evidence="14">
    <location>
        <begin position="529"/>
        <end position="552"/>
    </location>
</feature>
<dbReference type="InterPro" id="IPR009057">
    <property type="entry name" value="Homeodomain-like_sf"/>
</dbReference>
<dbReference type="SUPFAM" id="SSF57903">
    <property type="entry name" value="FYVE/PHD zinc finger"/>
    <property type="match status" value="1"/>
</dbReference>
<feature type="domain" description="Homeobox" evidence="16">
    <location>
        <begin position="751"/>
        <end position="811"/>
    </location>
</feature>
<feature type="compositionally biased region" description="Polar residues" evidence="14">
    <location>
        <begin position="808"/>
        <end position="818"/>
    </location>
</feature>
<feature type="domain" description="PHD-type" evidence="15">
    <location>
        <begin position="309"/>
        <end position="366"/>
    </location>
</feature>
<evidence type="ECO:0000256" key="13">
    <source>
        <dbReference type="RuleBase" id="RU000682"/>
    </source>
</evidence>
<dbReference type="InterPro" id="IPR011011">
    <property type="entry name" value="Znf_FYVE_PHD"/>
</dbReference>
<dbReference type="PROSITE" id="PS01359">
    <property type="entry name" value="ZF_PHD_1"/>
    <property type="match status" value="1"/>
</dbReference>
<evidence type="ECO:0000256" key="11">
    <source>
        <dbReference type="PROSITE-ProRule" id="PRU00108"/>
    </source>
</evidence>
<evidence type="ECO:0000256" key="2">
    <source>
        <dbReference type="ARBA" id="ARBA00007427"/>
    </source>
</evidence>
<feature type="compositionally biased region" description="Basic and acidic residues" evidence="14">
    <location>
        <begin position="710"/>
        <end position="720"/>
    </location>
</feature>
<feature type="DNA-binding region" description="Homeobox" evidence="11">
    <location>
        <begin position="753"/>
        <end position="812"/>
    </location>
</feature>
<feature type="compositionally biased region" description="Basic residues" evidence="14">
    <location>
        <begin position="698"/>
        <end position="709"/>
    </location>
</feature>
<feature type="region of interest" description="Disordered" evidence="14">
    <location>
        <begin position="397"/>
        <end position="631"/>
    </location>
</feature>
<dbReference type="PROSITE" id="PS50071">
    <property type="entry name" value="HOMEOBOX_2"/>
    <property type="match status" value="1"/>
</dbReference>
<keyword evidence="18" id="KW-1185">Reference proteome</keyword>
<evidence type="ECO:0000256" key="3">
    <source>
        <dbReference type="ARBA" id="ARBA00022723"/>
    </source>
</evidence>
<keyword evidence="8 11" id="KW-0371">Homeobox</keyword>
<evidence type="ECO:0000256" key="9">
    <source>
        <dbReference type="ARBA" id="ARBA00023163"/>
    </source>
</evidence>
<feature type="compositionally biased region" description="Acidic residues" evidence="14">
    <location>
        <begin position="592"/>
        <end position="605"/>
    </location>
</feature>
<feature type="compositionally biased region" description="Basic and acidic residues" evidence="14">
    <location>
        <begin position="687"/>
        <end position="697"/>
    </location>
</feature>
<protein>
    <recommendedName>
        <fullName evidence="19">Pathogenesis-related homeodomain protein</fullName>
    </recommendedName>
</protein>
<feature type="compositionally biased region" description="Polar residues" evidence="14">
    <location>
        <begin position="738"/>
        <end position="749"/>
    </location>
</feature>
<dbReference type="InterPro" id="IPR001965">
    <property type="entry name" value="Znf_PHD"/>
</dbReference>
<feature type="region of interest" description="Disordered" evidence="14">
    <location>
        <begin position="124"/>
        <end position="219"/>
    </location>
</feature>
<dbReference type="EMBL" id="JAYDYQ010002688">
    <property type="protein sequence ID" value="KAK4476994.1"/>
    <property type="molecule type" value="Genomic_DNA"/>
</dbReference>
<reference evidence="17 18" key="1">
    <citation type="journal article" date="2023" name="bioRxiv">
        <title>Genome report: Whole genome sequence and annotation of Penstemon davidsonii.</title>
        <authorList>
            <person name="Ostevik K.L."/>
            <person name="Alabady M."/>
            <person name="Zhang M."/>
            <person name="Rausher M.D."/>
        </authorList>
    </citation>
    <scope>NUCLEOTIDE SEQUENCE [LARGE SCALE GENOMIC DNA]</scope>
    <source>
        <strain evidence="17">DNT005</strain>
        <tissue evidence="17">Whole leaf</tissue>
    </source>
</reference>
<evidence type="ECO:0000256" key="1">
    <source>
        <dbReference type="ARBA" id="ARBA00004123"/>
    </source>
</evidence>
<feature type="compositionally biased region" description="Basic and acidic residues" evidence="14">
    <location>
        <begin position="180"/>
        <end position="189"/>
    </location>
</feature>
<comment type="similarity">
    <text evidence="2">Belongs to the PHD-associated homeobox family.</text>
</comment>
<feature type="compositionally biased region" description="Basic and acidic residues" evidence="14">
    <location>
        <begin position="617"/>
        <end position="631"/>
    </location>
</feature>
<accession>A0ABR0CIV6</accession>
<evidence type="ECO:0000259" key="15">
    <source>
        <dbReference type="PROSITE" id="PS50016"/>
    </source>
</evidence>
<dbReference type="PANTHER" id="PTHR12628">
    <property type="entry name" value="POLYCOMB-LIKE TRANSCRIPTION FACTOR"/>
    <property type="match status" value="1"/>
</dbReference>
<dbReference type="CDD" id="cd00086">
    <property type="entry name" value="homeodomain"/>
    <property type="match status" value="1"/>
</dbReference>
<dbReference type="PROSITE" id="PS50016">
    <property type="entry name" value="ZF_PHD_2"/>
    <property type="match status" value="1"/>
</dbReference>
<keyword evidence="5" id="KW-0862">Zinc</keyword>
<evidence type="ECO:0000313" key="17">
    <source>
        <dbReference type="EMBL" id="KAK4476994.1"/>
    </source>
</evidence>
<gene>
    <name evidence="17" type="ORF">RD792_016195</name>
</gene>
<name>A0ABR0CIV6_9LAMI</name>
<keyword evidence="10 11" id="KW-0539">Nucleus</keyword>
<keyword evidence="9" id="KW-0804">Transcription</keyword>
<evidence type="ECO:0000256" key="8">
    <source>
        <dbReference type="ARBA" id="ARBA00023155"/>
    </source>
</evidence>
<evidence type="ECO:0000256" key="6">
    <source>
        <dbReference type="ARBA" id="ARBA00023015"/>
    </source>
</evidence>
<dbReference type="InterPro" id="IPR013083">
    <property type="entry name" value="Znf_RING/FYVE/PHD"/>
</dbReference>
<dbReference type="InterPro" id="IPR045876">
    <property type="entry name" value="PRHA-like_PHD-finger"/>
</dbReference>